<dbReference type="PANTHER" id="PTHR35176:SF4">
    <property type="entry name" value="PYRIDOXAMINE 5'-PHOSPHATE OXIDASE-RELATED FMN-BINDING"/>
    <property type="match status" value="1"/>
</dbReference>
<feature type="region of interest" description="Disordered" evidence="2">
    <location>
        <begin position="1"/>
        <end position="21"/>
    </location>
</feature>
<dbReference type="PANTHER" id="PTHR35176">
    <property type="entry name" value="HEME OXYGENASE HI_0854-RELATED"/>
    <property type="match status" value="1"/>
</dbReference>
<dbReference type="Pfam" id="PF01243">
    <property type="entry name" value="PNPOx_N"/>
    <property type="match status" value="1"/>
</dbReference>
<evidence type="ECO:0000256" key="2">
    <source>
        <dbReference type="SAM" id="MobiDB-lite"/>
    </source>
</evidence>
<proteinExistence type="predicted"/>
<dbReference type="GO" id="GO:0070967">
    <property type="term" value="F:coenzyme F420 binding"/>
    <property type="evidence" value="ECO:0007669"/>
    <property type="project" value="TreeGrafter"/>
</dbReference>
<name>A0A5N6AM41_9ACTN</name>
<dbReference type="EMBL" id="VDLY02000002">
    <property type="protein sequence ID" value="KAB8169741.1"/>
    <property type="molecule type" value="Genomic_DNA"/>
</dbReference>
<evidence type="ECO:0000313" key="5">
    <source>
        <dbReference type="Proteomes" id="UP000314251"/>
    </source>
</evidence>
<dbReference type="OrthoDB" id="157302at2"/>
<dbReference type="Gene3D" id="2.30.110.10">
    <property type="entry name" value="Electron Transport, Fmn-binding Protein, Chain A"/>
    <property type="match status" value="1"/>
</dbReference>
<dbReference type="InterPro" id="IPR052019">
    <property type="entry name" value="F420H2_bilvrd_red/Heme_oxyg"/>
</dbReference>
<organism evidence="4 5">
    <name type="scientific">Streptomyces mimosae</name>
    <dbReference type="NCBI Taxonomy" id="2586635"/>
    <lineage>
        <taxon>Bacteria</taxon>
        <taxon>Bacillati</taxon>
        <taxon>Actinomycetota</taxon>
        <taxon>Actinomycetes</taxon>
        <taxon>Kitasatosporales</taxon>
        <taxon>Streptomycetaceae</taxon>
        <taxon>Streptomyces</taxon>
    </lineage>
</organism>
<dbReference type="InterPro" id="IPR012349">
    <property type="entry name" value="Split_barrel_FMN-bd"/>
</dbReference>
<dbReference type="SUPFAM" id="SSF50475">
    <property type="entry name" value="FMN-binding split barrel"/>
    <property type="match status" value="1"/>
</dbReference>
<evidence type="ECO:0000256" key="1">
    <source>
        <dbReference type="ARBA" id="ARBA00023002"/>
    </source>
</evidence>
<dbReference type="GO" id="GO:0016627">
    <property type="term" value="F:oxidoreductase activity, acting on the CH-CH group of donors"/>
    <property type="evidence" value="ECO:0007669"/>
    <property type="project" value="TreeGrafter"/>
</dbReference>
<dbReference type="AlphaFoldDB" id="A0A5N6AM41"/>
<feature type="compositionally biased region" description="Polar residues" evidence="2">
    <location>
        <begin position="1"/>
        <end position="10"/>
    </location>
</feature>
<reference evidence="4" key="1">
    <citation type="submission" date="2019-10" db="EMBL/GenBank/DDBJ databases">
        <title>Nonomuraea sp. nov., isolated from Phyllanthus amarus.</title>
        <authorList>
            <person name="Klykleung N."/>
            <person name="Tanasupawat S."/>
        </authorList>
    </citation>
    <scope>NUCLEOTIDE SEQUENCE [LARGE SCALE GENOMIC DNA]</scope>
    <source>
        <strain evidence="4">3MP-10</strain>
    </source>
</reference>
<dbReference type="InterPro" id="IPR011576">
    <property type="entry name" value="Pyridox_Oxase_N"/>
</dbReference>
<evidence type="ECO:0000313" key="4">
    <source>
        <dbReference type="EMBL" id="KAB8169741.1"/>
    </source>
</evidence>
<gene>
    <name evidence="4" type="ORF">FH607_003130</name>
</gene>
<sequence>MATNEPTTTLDPEFSAPGAEPTPWSAALELLENAEVFWLSTVRPDGRPHVTPLLAIWREGRAYFTTGATERKARNLAANPAVVLTTGRNALAEGLDIAVEGAAARVTDPAVLRRLADSYAAKYGPDWAFRVGDGVLTHDEGGEALLFEVTPVRAFGFAKGAYAQTRWDLD</sequence>
<protein>
    <submittedName>
        <fullName evidence="4">Pyridoxamine 5'-phosphate oxidase family protein</fullName>
    </submittedName>
</protein>
<accession>A0A5N6AM41</accession>
<comment type="caution">
    <text evidence="4">The sequence shown here is derived from an EMBL/GenBank/DDBJ whole genome shotgun (WGS) entry which is preliminary data.</text>
</comment>
<feature type="domain" description="Pyridoxamine 5'-phosphate oxidase N-terminal" evidence="3">
    <location>
        <begin position="26"/>
        <end position="136"/>
    </location>
</feature>
<evidence type="ECO:0000259" key="3">
    <source>
        <dbReference type="Pfam" id="PF01243"/>
    </source>
</evidence>
<keyword evidence="1" id="KW-0560">Oxidoreductase</keyword>
<keyword evidence="5" id="KW-1185">Reference proteome</keyword>
<dbReference type="RefSeq" id="WP_139666039.1">
    <property type="nucleotide sequence ID" value="NZ_VDLY02000002.1"/>
</dbReference>
<dbReference type="GO" id="GO:0005829">
    <property type="term" value="C:cytosol"/>
    <property type="evidence" value="ECO:0007669"/>
    <property type="project" value="TreeGrafter"/>
</dbReference>
<dbReference type="Proteomes" id="UP000314251">
    <property type="component" value="Unassembled WGS sequence"/>
</dbReference>